<dbReference type="SUPFAM" id="SSF56672">
    <property type="entry name" value="DNA/RNA polymerases"/>
    <property type="match status" value="1"/>
</dbReference>
<feature type="domain" description="Reverse transcriptase" evidence="8">
    <location>
        <begin position="227"/>
        <end position="327"/>
    </location>
</feature>
<dbReference type="Proteomes" id="UP000683360">
    <property type="component" value="Unassembled WGS sequence"/>
</dbReference>
<evidence type="ECO:0000313" key="10">
    <source>
        <dbReference type="EMBL" id="CAG2230182.1"/>
    </source>
</evidence>
<keyword evidence="2" id="KW-0548">Nucleotidyltransferase</keyword>
<dbReference type="Gene3D" id="3.30.70.270">
    <property type="match status" value="1"/>
</dbReference>
<comment type="caution">
    <text evidence="10">The sequence shown here is derived from an EMBL/GenBank/DDBJ whole genome shotgun (WGS) entry which is preliminary data.</text>
</comment>
<dbReference type="AlphaFoldDB" id="A0A8S3TF69"/>
<dbReference type="FunFam" id="3.30.70.270:FF:000003">
    <property type="entry name" value="Transposon Ty3-G Gag-Pol polyprotein"/>
    <property type="match status" value="1"/>
</dbReference>
<dbReference type="InterPro" id="IPR041373">
    <property type="entry name" value="RT_RNaseH"/>
</dbReference>
<dbReference type="CDD" id="cd01647">
    <property type="entry name" value="RT_LTR"/>
    <property type="match status" value="1"/>
</dbReference>
<keyword evidence="11" id="KW-1185">Reference proteome</keyword>
<dbReference type="PANTHER" id="PTHR37984:SF5">
    <property type="entry name" value="PROTEIN NYNRIN-LIKE"/>
    <property type="match status" value="1"/>
</dbReference>
<name>A0A8S3TF69_MYTED</name>
<dbReference type="InterPro" id="IPR043128">
    <property type="entry name" value="Rev_trsase/Diguanyl_cyclase"/>
</dbReference>
<gene>
    <name evidence="10" type="ORF">MEDL_43056</name>
</gene>
<dbReference type="EMBL" id="CAJPWZ010002054">
    <property type="protein sequence ID" value="CAG2230182.1"/>
    <property type="molecule type" value="Genomic_DNA"/>
</dbReference>
<keyword evidence="4" id="KW-0255">Endonuclease</keyword>
<dbReference type="GO" id="GO:0003964">
    <property type="term" value="F:RNA-directed DNA polymerase activity"/>
    <property type="evidence" value="ECO:0007669"/>
    <property type="project" value="UniProtKB-KW"/>
</dbReference>
<sequence length="549" mass="62018">MIIVGSISIKAGLVRTIKAVTIPKRSEINIPVSVSRQTHDSTVLLEPLESYCPALKNLVVAKCLVNVQNDIQLKAHKEIAKVSQVNIDDIYPLDDNTKHISAVSTTNIKQKDTDLHFDLSNSCLTSDEKSELSNFLQKNRSAFATSLNELGCTHLYKHNIETIPGARPVRLNPYRQPPNVRDEQDRQVQELQESGIIEPSSSSWAFPVVMCFKRSGGSMRMAIDYQESKPKTAFITQTGVYQFKRMSFGLMNAPITFQAMMSDVLRGLNWKFVLVYVDDILVFSKNFQDHLNHLSQVFERLKHANLKLHPDKCHFAMKEIKFLGHYISQDGVKADPEKTRAVNEFPVPKTQKQALITAPVLAYPDLSKPFILTCDASDEAISFVLGQLDFENKEYVVAYGNKTLTKEEKRYNTSEKECLAILKGVETYRPYLANSHFTVVTDHSALVWLKSAKHTGRLARWALRMQDLQFSIIHRPGKSNVVADCLSRIPNPFNTDSVQAISLSKDILSESSDDTESLSEPVESEDVLSDAEEFDEYKPKWRTEGKTDL</sequence>
<evidence type="ECO:0000256" key="3">
    <source>
        <dbReference type="ARBA" id="ARBA00022722"/>
    </source>
</evidence>
<dbReference type="GO" id="GO:0004519">
    <property type="term" value="F:endonuclease activity"/>
    <property type="evidence" value="ECO:0007669"/>
    <property type="project" value="UniProtKB-KW"/>
</dbReference>
<dbReference type="Pfam" id="PF00078">
    <property type="entry name" value="RVT_1"/>
    <property type="match status" value="1"/>
</dbReference>
<dbReference type="OrthoDB" id="6116529at2759"/>
<dbReference type="PANTHER" id="PTHR37984">
    <property type="entry name" value="PROTEIN CBG26694"/>
    <property type="match status" value="1"/>
</dbReference>
<reference evidence="10" key="1">
    <citation type="submission" date="2021-03" db="EMBL/GenBank/DDBJ databases">
        <authorList>
            <person name="Bekaert M."/>
        </authorList>
    </citation>
    <scope>NUCLEOTIDE SEQUENCE</scope>
</reference>
<feature type="compositionally biased region" description="Basic and acidic residues" evidence="7">
    <location>
        <begin position="536"/>
        <end position="549"/>
    </location>
</feature>
<evidence type="ECO:0008006" key="12">
    <source>
        <dbReference type="Google" id="ProtNLM"/>
    </source>
</evidence>
<dbReference type="InterPro" id="IPR000477">
    <property type="entry name" value="RT_dom"/>
</dbReference>
<dbReference type="CDD" id="cd09274">
    <property type="entry name" value="RNase_HI_RT_Ty3"/>
    <property type="match status" value="1"/>
</dbReference>
<keyword evidence="6" id="KW-0695">RNA-directed DNA polymerase</keyword>
<feature type="domain" description="Reverse transcriptase RNase H-like" evidence="9">
    <location>
        <begin position="365"/>
        <end position="467"/>
    </location>
</feature>
<keyword evidence="1" id="KW-0808">Transferase</keyword>
<keyword evidence="5" id="KW-0378">Hydrolase</keyword>
<evidence type="ECO:0000256" key="6">
    <source>
        <dbReference type="ARBA" id="ARBA00022918"/>
    </source>
</evidence>
<dbReference type="InterPro" id="IPR050951">
    <property type="entry name" value="Retrovirus_Pol_polyprotein"/>
</dbReference>
<evidence type="ECO:0000259" key="9">
    <source>
        <dbReference type="Pfam" id="PF17917"/>
    </source>
</evidence>
<feature type="region of interest" description="Disordered" evidence="7">
    <location>
        <begin position="508"/>
        <end position="549"/>
    </location>
</feature>
<evidence type="ECO:0000256" key="4">
    <source>
        <dbReference type="ARBA" id="ARBA00022759"/>
    </source>
</evidence>
<dbReference type="Pfam" id="PF17917">
    <property type="entry name" value="RT_RNaseH"/>
    <property type="match status" value="1"/>
</dbReference>
<dbReference type="FunFam" id="3.10.20.370:FF:000001">
    <property type="entry name" value="Retrovirus-related Pol polyprotein from transposon 17.6-like protein"/>
    <property type="match status" value="1"/>
</dbReference>
<evidence type="ECO:0000256" key="5">
    <source>
        <dbReference type="ARBA" id="ARBA00022801"/>
    </source>
</evidence>
<evidence type="ECO:0000259" key="8">
    <source>
        <dbReference type="Pfam" id="PF00078"/>
    </source>
</evidence>
<protein>
    <recommendedName>
        <fullName evidence="12">Reverse transcriptase domain-containing protein</fullName>
    </recommendedName>
</protein>
<dbReference type="GO" id="GO:0016787">
    <property type="term" value="F:hydrolase activity"/>
    <property type="evidence" value="ECO:0007669"/>
    <property type="project" value="UniProtKB-KW"/>
</dbReference>
<accession>A0A8S3TF69</accession>
<evidence type="ECO:0000313" key="11">
    <source>
        <dbReference type="Proteomes" id="UP000683360"/>
    </source>
</evidence>
<keyword evidence="3" id="KW-0540">Nuclease</keyword>
<organism evidence="10 11">
    <name type="scientific">Mytilus edulis</name>
    <name type="common">Blue mussel</name>
    <dbReference type="NCBI Taxonomy" id="6550"/>
    <lineage>
        <taxon>Eukaryota</taxon>
        <taxon>Metazoa</taxon>
        <taxon>Spiralia</taxon>
        <taxon>Lophotrochozoa</taxon>
        <taxon>Mollusca</taxon>
        <taxon>Bivalvia</taxon>
        <taxon>Autobranchia</taxon>
        <taxon>Pteriomorphia</taxon>
        <taxon>Mytilida</taxon>
        <taxon>Mytiloidea</taxon>
        <taxon>Mytilidae</taxon>
        <taxon>Mytilinae</taxon>
        <taxon>Mytilus</taxon>
    </lineage>
</organism>
<proteinExistence type="predicted"/>
<evidence type="ECO:0000256" key="7">
    <source>
        <dbReference type="SAM" id="MobiDB-lite"/>
    </source>
</evidence>
<dbReference type="Gene3D" id="3.10.20.370">
    <property type="match status" value="1"/>
</dbReference>
<feature type="compositionally biased region" description="Acidic residues" evidence="7">
    <location>
        <begin position="511"/>
        <end position="535"/>
    </location>
</feature>
<evidence type="ECO:0000256" key="1">
    <source>
        <dbReference type="ARBA" id="ARBA00022679"/>
    </source>
</evidence>
<dbReference type="InterPro" id="IPR043502">
    <property type="entry name" value="DNA/RNA_pol_sf"/>
</dbReference>
<evidence type="ECO:0000256" key="2">
    <source>
        <dbReference type="ARBA" id="ARBA00022695"/>
    </source>
</evidence>